<evidence type="ECO:0000313" key="2">
    <source>
        <dbReference type="Proteomes" id="UP000257109"/>
    </source>
</evidence>
<gene>
    <name evidence="1" type="ORF">CR513_12407</name>
</gene>
<dbReference type="PANTHER" id="PTHR24559:SF437">
    <property type="entry name" value="RNA-DIRECTED DNA POLYMERASE HOMOLOG"/>
    <property type="match status" value="1"/>
</dbReference>
<proteinExistence type="predicted"/>
<dbReference type="InterPro" id="IPR043502">
    <property type="entry name" value="DNA/RNA_pol_sf"/>
</dbReference>
<dbReference type="AlphaFoldDB" id="A0A371HMC4"/>
<comment type="caution">
    <text evidence="1">The sequence shown here is derived from an EMBL/GenBank/DDBJ whole genome shotgun (WGS) entry which is preliminary data.</text>
</comment>
<dbReference type="InterPro" id="IPR053134">
    <property type="entry name" value="RNA-dir_DNA_polymerase"/>
</dbReference>
<protein>
    <recommendedName>
        <fullName evidence="3">Reverse transcriptase domain-containing protein</fullName>
    </recommendedName>
</protein>
<dbReference type="EMBL" id="QJKJ01002173">
    <property type="protein sequence ID" value="RDY03945.1"/>
    <property type="molecule type" value="Genomic_DNA"/>
</dbReference>
<sequence length="172" mass="19870">MFLHVSPSLNALPIGMNNFLKEFQDVFPKNVPHKLPYMRGIEYQIYLTLRATLPNRAAYRANPKEAKEIQRKVGKLIKKGWVRECISPCAMPLILVPKNDGTWRICTDCRPINKITALIPYSDDLLNELHGSIIFSKIHLRNGYRQIRTKFGLYEWLVMPFGLTNAPNTLMK</sequence>
<evidence type="ECO:0008006" key="3">
    <source>
        <dbReference type="Google" id="ProtNLM"/>
    </source>
</evidence>
<dbReference type="InterPro" id="IPR043128">
    <property type="entry name" value="Rev_trsase/Diguanyl_cyclase"/>
</dbReference>
<organism evidence="1 2">
    <name type="scientific">Mucuna pruriens</name>
    <name type="common">Velvet bean</name>
    <name type="synonym">Dolichos pruriens</name>
    <dbReference type="NCBI Taxonomy" id="157652"/>
    <lineage>
        <taxon>Eukaryota</taxon>
        <taxon>Viridiplantae</taxon>
        <taxon>Streptophyta</taxon>
        <taxon>Embryophyta</taxon>
        <taxon>Tracheophyta</taxon>
        <taxon>Spermatophyta</taxon>
        <taxon>Magnoliopsida</taxon>
        <taxon>eudicotyledons</taxon>
        <taxon>Gunneridae</taxon>
        <taxon>Pentapetalae</taxon>
        <taxon>rosids</taxon>
        <taxon>fabids</taxon>
        <taxon>Fabales</taxon>
        <taxon>Fabaceae</taxon>
        <taxon>Papilionoideae</taxon>
        <taxon>50 kb inversion clade</taxon>
        <taxon>NPAAA clade</taxon>
        <taxon>indigoferoid/millettioid clade</taxon>
        <taxon>Phaseoleae</taxon>
        <taxon>Mucuna</taxon>
    </lineage>
</organism>
<name>A0A371HMC4_MUCPR</name>
<dbReference type="Gene3D" id="3.10.10.10">
    <property type="entry name" value="HIV Type 1 Reverse Transcriptase, subunit A, domain 1"/>
    <property type="match status" value="1"/>
</dbReference>
<dbReference type="Gene3D" id="3.30.70.270">
    <property type="match status" value="1"/>
</dbReference>
<dbReference type="Proteomes" id="UP000257109">
    <property type="component" value="Unassembled WGS sequence"/>
</dbReference>
<reference evidence="1" key="1">
    <citation type="submission" date="2018-05" db="EMBL/GenBank/DDBJ databases">
        <title>Draft genome of Mucuna pruriens seed.</title>
        <authorList>
            <person name="Nnadi N.E."/>
            <person name="Vos R."/>
            <person name="Hasami M.H."/>
            <person name="Devisetty U.K."/>
            <person name="Aguiy J.C."/>
        </authorList>
    </citation>
    <scope>NUCLEOTIDE SEQUENCE [LARGE SCALE GENOMIC DNA]</scope>
    <source>
        <strain evidence="1">JCA_2017</strain>
    </source>
</reference>
<dbReference type="OrthoDB" id="532959at2759"/>
<evidence type="ECO:0000313" key="1">
    <source>
        <dbReference type="EMBL" id="RDY03945.1"/>
    </source>
</evidence>
<dbReference type="SUPFAM" id="SSF56672">
    <property type="entry name" value="DNA/RNA polymerases"/>
    <property type="match status" value="1"/>
</dbReference>
<keyword evidence="2" id="KW-1185">Reference proteome</keyword>
<feature type="non-terminal residue" evidence="1">
    <location>
        <position position="1"/>
    </location>
</feature>
<dbReference type="CDD" id="cd01647">
    <property type="entry name" value="RT_LTR"/>
    <property type="match status" value="1"/>
</dbReference>
<accession>A0A371HMC4</accession>
<dbReference type="PANTHER" id="PTHR24559">
    <property type="entry name" value="TRANSPOSON TY3-I GAG-POL POLYPROTEIN"/>
    <property type="match status" value="1"/>
</dbReference>
<dbReference type="STRING" id="157652.A0A371HMC4"/>